<comment type="caution">
    <text evidence="1">The sequence shown here is derived from an EMBL/GenBank/DDBJ whole genome shotgun (WGS) entry which is preliminary data.</text>
</comment>
<protein>
    <submittedName>
        <fullName evidence="1">HAD-like domain-containing protein</fullName>
    </submittedName>
</protein>
<sequence length="95" mass="9918">MQAVPLQAVPSMLEIVPAGVDKWVGMRTLLEHLDLPHRALMAVGDGMNDLQLVANAGVGVAVGNAVPDVKAAAAYTASRTNHEGGVAEAFERFVL</sequence>
<dbReference type="InterPro" id="IPR023214">
    <property type="entry name" value="HAD_sf"/>
</dbReference>
<evidence type="ECO:0000313" key="1">
    <source>
        <dbReference type="EMBL" id="KAF5829541.1"/>
    </source>
</evidence>
<reference evidence="1" key="1">
    <citation type="submission" date="2017-08" db="EMBL/GenBank/DDBJ databases">
        <authorList>
            <person name="Polle J.E."/>
            <person name="Barry K."/>
            <person name="Cushman J."/>
            <person name="Schmutz J."/>
            <person name="Tran D."/>
            <person name="Hathwaick L.T."/>
            <person name="Yim W.C."/>
            <person name="Jenkins J."/>
            <person name="Mckie-Krisberg Z.M."/>
            <person name="Prochnik S."/>
            <person name="Lindquist E."/>
            <person name="Dockter R.B."/>
            <person name="Adam C."/>
            <person name="Molina H."/>
            <person name="Bunkerborg J."/>
            <person name="Jin E."/>
            <person name="Buchheim M."/>
            <person name="Magnuson J."/>
        </authorList>
    </citation>
    <scope>NUCLEOTIDE SEQUENCE</scope>
    <source>
        <strain evidence="1">CCAP 19/18</strain>
    </source>
</reference>
<proteinExistence type="predicted"/>
<dbReference type="Pfam" id="PF08282">
    <property type="entry name" value="Hydrolase_3"/>
    <property type="match status" value="1"/>
</dbReference>
<dbReference type="PANTHER" id="PTHR10000">
    <property type="entry name" value="PHOSPHOSERINE PHOSPHATASE"/>
    <property type="match status" value="1"/>
</dbReference>
<dbReference type="Proteomes" id="UP000815325">
    <property type="component" value="Unassembled WGS sequence"/>
</dbReference>
<keyword evidence="2" id="KW-1185">Reference proteome</keyword>
<dbReference type="EMBL" id="MU070146">
    <property type="protein sequence ID" value="KAF5829541.1"/>
    <property type="molecule type" value="Genomic_DNA"/>
</dbReference>
<gene>
    <name evidence="1" type="ORF">DUNSADRAFT_15938</name>
</gene>
<organism evidence="1 2">
    <name type="scientific">Dunaliella salina</name>
    <name type="common">Green alga</name>
    <name type="synonym">Protococcus salinus</name>
    <dbReference type="NCBI Taxonomy" id="3046"/>
    <lineage>
        <taxon>Eukaryota</taxon>
        <taxon>Viridiplantae</taxon>
        <taxon>Chlorophyta</taxon>
        <taxon>core chlorophytes</taxon>
        <taxon>Chlorophyceae</taxon>
        <taxon>CS clade</taxon>
        <taxon>Chlamydomonadales</taxon>
        <taxon>Dunaliellaceae</taxon>
        <taxon>Dunaliella</taxon>
    </lineage>
</organism>
<dbReference type="SUPFAM" id="SSF56784">
    <property type="entry name" value="HAD-like"/>
    <property type="match status" value="1"/>
</dbReference>
<evidence type="ECO:0000313" key="2">
    <source>
        <dbReference type="Proteomes" id="UP000815325"/>
    </source>
</evidence>
<dbReference type="PANTHER" id="PTHR10000:SF8">
    <property type="entry name" value="HAD SUPERFAMILY HYDROLASE-LIKE, TYPE 3"/>
    <property type="match status" value="1"/>
</dbReference>
<dbReference type="InterPro" id="IPR036412">
    <property type="entry name" value="HAD-like_sf"/>
</dbReference>
<accession>A0ABQ7G4L7</accession>
<name>A0ABQ7G4L7_DUNSA</name>
<dbReference type="Gene3D" id="3.40.50.1000">
    <property type="entry name" value="HAD superfamily/HAD-like"/>
    <property type="match status" value="1"/>
</dbReference>